<keyword evidence="1 5" id="KW-0489">Methyltransferase</keyword>
<accession>A0ABR9S8R6</accession>
<sequence length="235" mass="25694">MSTAYHPHGAAVFDCFRGERGALLVCHQDGERDDVPAAFWLRETMDPLEEKALALCRGRVLDAGAGAGLHTLALQRRGFDVTAIDVAPECVTVMRERGVARAEAADVLSYAGGPFDTILCLCNGLDKVGRLASLPHFLDRMRRLLAPGGALLADSFDVRVGASGSRRDALLRKQEEGRYFGETDMRFEYKGLRGAPFPVLQVDFETLSRVAGMRGWECERVDGTGGHYLARLAPR</sequence>
<gene>
    <name evidence="5" type="ORF">IM787_20195</name>
</gene>
<dbReference type="InterPro" id="IPR029063">
    <property type="entry name" value="SAM-dependent_MTases_sf"/>
</dbReference>
<keyword evidence="2" id="KW-0808">Transferase</keyword>
<dbReference type="PANTHER" id="PTHR43464:SF19">
    <property type="entry name" value="UBIQUINONE BIOSYNTHESIS O-METHYLTRANSFERASE, MITOCHONDRIAL"/>
    <property type="match status" value="1"/>
</dbReference>
<evidence type="ECO:0000259" key="4">
    <source>
        <dbReference type="Pfam" id="PF13649"/>
    </source>
</evidence>
<comment type="caution">
    <text evidence="5">The sequence shown here is derived from an EMBL/GenBank/DDBJ whole genome shotgun (WGS) entry which is preliminary data.</text>
</comment>
<dbReference type="PANTHER" id="PTHR43464">
    <property type="entry name" value="METHYLTRANSFERASE"/>
    <property type="match status" value="1"/>
</dbReference>
<evidence type="ECO:0000256" key="3">
    <source>
        <dbReference type="ARBA" id="ARBA00022691"/>
    </source>
</evidence>
<dbReference type="Proteomes" id="UP000806285">
    <property type="component" value="Unassembled WGS sequence"/>
</dbReference>
<name>A0ABR9S8R6_9BURK</name>
<evidence type="ECO:0000313" key="5">
    <source>
        <dbReference type="EMBL" id="MBE7369896.1"/>
    </source>
</evidence>
<protein>
    <submittedName>
        <fullName evidence="5">Class I SAM-dependent methyltransferase</fullName>
    </submittedName>
</protein>
<feature type="domain" description="Methyltransferase" evidence="4">
    <location>
        <begin position="60"/>
        <end position="149"/>
    </location>
</feature>
<dbReference type="Pfam" id="PF13649">
    <property type="entry name" value="Methyltransf_25"/>
    <property type="match status" value="1"/>
</dbReference>
<keyword evidence="3" id="KW-0949">S-adenosyl-L-methionine</keyword>
<dbReference type="RefSeq" id="WP_193678525.1">
    <property type="nucleotide sequence ID" value="NZ_JADDIV010000006.1"/>
</dbReference>
<evidence type="ECO:0000313" key="6">
    <source>
        <dbReference type="Proteomes" id="UP000806285"/>
    </source>
</evidence>
<evidence type="ECO:0000256" key="1">
    <source>
        <dbReference type="ARBA" id="ARBA00022603"/>
    </source>
</evidence>
<dbReference type="SUPFAM" id="SSF53335">
    <property type="entry name" value="S-adenosyl-L-methionine-dependent methyltransferases"/>
    <property type="match status" value="1"/>
</dbReference>
<dbReference type="Gene3D" id="3.40.50.150">
    <property type="entry name" value="Vaccinia Virus protein VP39"/>
    <property type="match status" value="1"/>
</dbReference>
<keyword evidence="6" id="KW-1185">Reference proteome</keyword>
<evidence type="ECO:0000256" key="2">
    <source>
        <dbReference type="ARBA" id="ARBA00022679"/>
    </source>
</evidence>
<dbReference type="EMBL" id="JADDIV010000006">
    <property type="protein sequence ID" value="MBE7369896.1"/>
    <property type="molecule type" value="Genomic_DNA"/>
</dbReference>
<organism evidence="5 6">
    <name type="scientific">Ramlibacter pallidus</name>
    <dbReference type="NCBI Taxonomy" id="2780087"/>
    <lineage>
        <taxon>Bacteria</taxon>
        <taxon>Pseudomonadati</taxon>
        <taxon>Pseudomonadota</taxon>
        <taxon>Betaproteobacteria</taxon>
        <taxon>Burkholderiales</taxon>
        <taxon>Comamonadaceae</taxon>
        <taxon>Ramlibacter</taxon>
    </lineage>
</organism>
<dbReference type="InterPro" id="IPR041698">
    <property type="entry name" value="Methyltransf_25"/>
</dbReference>
<dbReference type="CDD" id="cd02440">
    <property type="entry name" value="AdoMet_MTases"/>
    <property type="match status" value="1"/>
</dbReference>
<reference evidence="5 6" key="1">
    <citation type="submission" date="2020-10" db="EMBL/GenBank/DDBJ databases">
        <title>Ramlibacter sp. HM2 16S ribosomal RNA gene Genome sequencing and assembly.</title>
        <authorList>
            <person name="Kang M."/>
        </authorList>
    </citation>
    <scope>NUCLEOTIDE SEQUENCE [LARGE SCALE GENOMIC DNA]</scope>
    <source>
        <strain evidence="5 6">HM2</strain>
    </source>
</reference>
<proteinExistence type="predicted"/>
<dbReference type="GO" id="GO:0032259">
    <property type="term" value="P:methylation"/>
    <property type="evidence" value="ECO:0007669"/>
    <property type="project" value="UniProtKB-KW"/>
</dbReference>
<dbReference type="GO" id="GO:0008168">
    <property type="term" value="F:methyltransferase activity"/>
    <property type="evidence" value="ECO:0007669"/>
    <property type="project" value="UniProtKB-KW"/>
</dbReference>